<name>A0ABQ0LPQ7_MYCCL</name>
<feature type="region of interest" description="Disordered" evidence="1">
    <location>
        <begin position="142"/>
        <end position="184"/>
    </location>
</feature>
<protein>
    <submittedName>
        <fullName evidence="2">Uncharacterized protein</fullName>
    </submittedName>
</protein>
<feature type="region of interest" description="Disordered" evidence="1">
    <location>
        <begin position="222"/>
        <end position="268"/>
    </location>
</feature>
<reference evidence="2" key="1">
    <citation type="submission" date="2014-09" db="EMBL/GenBank/DDBJ databases">
        <title>Genome sequence of the luminous mushroom Mycena chlorophos for searching fungal bioluminescence genes.</title>
        <authorList>
            <person name="Tanaka Y."/>
            <person name="Kasuga D."/>
            <person name="Oba Y."/>
            <person name="Hase S."/>
            <person name="Sato K."/>
            <person name="Oba Y."/>
            <person name="Sakakibara Y."/>
        </authorList>
    </citation>
    <scope>NUCLEOTIDE SEQUENCE</scope>
</reference>
<organism evidence="2 3">
    <name type="scientific">Mycena chlorophos</name>
    <name type="common">Agaric fungus</name>
    <name type="synonym">Agaricus chlorophos</name>
    <dbReference type="NCBI Taxonomy" id="658473"/>
    <lineage>
        <taxon>Eukaryota</taxon>
        <taxon>Fungi</taxon>
        <taxon>Dikarya</taxon>
        <taxon>Basidiomycota</taxon>
        <taxon>Agaricomycotina</taxon>
        <taxon>Agaricomycetes</taxon>
        <taxon>Agaricomycetidae</taxon>
        <taxon>Agaricales</taxon>
        <taxon>Marasmiineae</taxon>
        <taxon>Mycenaceae</taxon>
        <taxon>Mycena</taxon>
    </lineage>
</organism>
<evidence type="ECO:0000313" key="3">
    <source>
        <dbReference type="Proteomes" id="UP000815677"/>
    </source>
</evidence>
<feature type="compositionally biased region" description="Polar residues" evidence="1">
    <location>
        <begin position="222"/>
        <end position="234"/>
    </location>
</feature>
<accession>A0ABQ0LPQ7</accession>
<evidence type="ECO:0000313" key="2">
    <source>
        <dbReference type="EMBL" id="GAT53007.1"/>
    </source>
</evidence>
<keyword evidence="3" id="KW-1185">Reference proteome</keyword>
<evidence type="ECO:0000256" key="1">
    <source>
        <dbReference type="SAM" id="MobiDB-lite"/>
    </source>
</evidence>
<sequence>MVAESKGQASVLVTDPGLAPNHHHVVGCGPHSFYTSCSTLWHVCTGSLTCSHSLSSPAPSLVFVAALARMRRSEGHVASSIPGVPRRPQRQSSMDAAESVHPVSHPLLAACRARPACRLAPALRSIRYGGGRSRQHRLTLVSMSSARSQRTSPFSKSSSGSPKRATITRHPGTRTPYDQYPAQASPSCSAVDVSRLTLHVGLCAEHHFHVRRDDACRHQFPIQNSSPHIRQRSSARPWPSEPGRRGFSSMSHHVNPHGWQQRRLCSAT</sequence>
<dbReference type="Proteomes" id="UP000815677">
    <property type="component" value="Unassembled WGS sequence"/>
</dbReference>
<feature type="compositionally biased region" description="Low complexity" evidence="1">
    <location>
        <begin position="152"/>
        <end position="163"/>
    </location>
</feature>
<feature type="compositionally biased region" description="Polar residues" evidence="1">
    <location>
        <begin position="142"/>
        <end position="151"/>
    </location>
</feature>
<proteinExistence type="predicted"/>
<gene>
    <name evidence="2" type="ORF">MCHLO_10012</name>
</gene>
<dbReference type="EMBL" id="DF848054">
    <property type="protein sequence ID" value="GAT53007.1"/>
    <property type="molecule type" value="Genomic_DNA"/>
</dbReference>